<protein>
    <recommendedName>
        <fullName evidence="2">Stage 0 sporulation protein A homolog</fullName>
    </recommendedName>
</protein>
<evidence type="ECO:0000256" key="8">
    <source>
        <dbReference type="ARBA" id="ARBA00023163"/>
    </source>
</evidence>
<dbReference type="PANTHER" id="PTHR42713:SF3">
    <property type="entry name" value="TRANSCRIPTIONAL REGULATORY PROTEIN HPTR"/>
    <property type="match status" value="1"/>
</dbReference>
<dbReference type="Proteomes" id="UP001055437">
    <property type="component" value="Chromosome"/>
</dbReference>
<dbReference type="InterPro" id="IPR011006">
    <property type="entry name" value="CheY-like_superfamily"/>
</dbReference>
<dbReference type="Pfam" id="PF00072">
    <property type="entry name" value="Response_reg"/>
    <property type="match status" value="1"/>
</dbReference>
<dbReference type="SUPFAM" id="SSF52172">
    <property type="entry name" value="CheY-like"/>
    <property type="match status" value="1"/>
</dbReference>
<dbReference type="Proteomes" id="UP000280586">
    <property type="component" value="Chromosome"/>
</dbReference>
<proteinExistence type="predicted"/>
<evidence type="ECO:0000313" key="16">
    <source>
        <dbReference type="Proteomes" id="UP001055437"/>
    </source>
</evidence>
<feature type="domain" description="Response regulatory" evidence="12">
    <location>
        <begin position="3"/>
        <end position="120"/>
    </location>
</feature>
<dbReference type="EMBL" id="CP099799">
    <property type="protein sequence ID" value="USS00588.1"/>
    <property type="molecule type" value="Genomic_DNA"/>
</dbReference>
<feature type="modified residue" description="4-aspartylphosphate" evidence="10">
    <location>
        <position position="55"/>
    </location>
</feature>
<dbReference type="EMBL" id="CP023671">
    <property type="protein sequence ID" value="AYE34009.1"/>
    <property type="molecule type" value="Genomic_DNA"/>
</dbReference>
<dbReference type="GeneID" id="303560180"/>
<reference evidence="13 15" key="1">
    <citation type="submission" date="2017-09" db="EMBL/GenBank/DDBJ databases">
        <authorList>
            <person name="Thomas P."/>
            <person name="Seyboldt C."/>
        </authorList>
    </citation>
    <scope>NUCLEOTIDE SEQUENCE [LARGE SCALE GENOMIC DNA]</scope>
    <source>
        <strain evidence="13 15">DSM 7534</strain>
    </source>
</reference>
<evidence type="ECO:0000256" key="6">
    <source>
        <dbReference type="ARBA" id="ARBA00023015"/>
    </source>
</evidence>
<dbReference type="InterPro" id="IPR020449">
    <property type="entry name" value="Tscrpt_reg_AraC-type_HTH"/>
</dbReference>
<comment type="subcellular location">
    <subcellularLocation>
        <location evidence="1">Cytoplasm</location>
    </subcellularLocation>
</comment>
<evidence type="ECO:0000256" key="1">
    <source>
        <dbReference type="ARBA" id="ARBA00004496"/>
    </source>
</evidence>
<dbReference type="GO" id="GO:0043565">
    <property type="term" value="F:sequence-specific DNA binding"/>
    <property type="evidence" value="ECO:0007669"/>
    <property type="project" value="InterPro"/>
</dbReference>
<keyword evidence="4 10" id="KW-0597">Phosphoprotein</keyword>
<dbReference type="GO" id="GO:0003700">
    <property type="term" value="F:DNA-binding transcription factor activity"/>
    <property type="evidence" value="ECO:0007669"/>
    <property type="project" value="InterPro"/>
</dbReference>
<evidence type="ECO:0000256" key="3">
    <source>
        <dbReference type="ARBA" id="ARBA00022490"/>
    </source>
</evidence>
<evidence type="ECO:0000313" key="13">
    <source>
        <dbReference type="EMBL" id="AYE34009.1"/>
    </source>
</evidence>
<dbReference type="GO" id="GO:0005737">
    <property type="term" value="C:cytoplasm"/>
    <property type="evidence" value="ECO:0007669"/>
    <property type="project" value="UniProtKB-SubCell"/>
</dbReference>
<feature type="domain" description="HTH araC/xylS-type" evidence="11">
    <location>
        <begin position="403"/>
        <end position="501"/>
    </location>
</feature>
<dbReference type="SMART" id="SM00342">
    <property type="entry name" value="HTH_ARAC"/>
    <property type="match status" value="1"/>
</dbReference>
<keyword evidence="5" id="KW-0902">Two-component regulatory system</keyword>
<name>A0A9N7JKR2_CLOSE</name>
<keyword evidence="7 13" id="KW-0238">DNA-binding</keyword>
<evidence type="ECO:0000256" key="4">
    <source>
        <dbReference type="ARBA" id="ARBA00022553"/>
    </source>
</evidence>
<dbReference type="SMART" id="SM00448">
    <property type="entry name" value="REC"/>
    <property type="match status" value="1"/>
</dbReference>
<evidence type="ECO:0000313" key="15">
    <source>
        <dbReference type="Proteomes" id="UP000280586"/>
    </source>
</evidence>
<evidence type="ECO:0000256" key="2">
    <source>
        <dbReference type="ARBA" id="ARBA00018672"/>
    </source>
</evidence>
<dbReference type="InterPro" id="IPR018060">
    <property type="entry name" value="HTH_AraC"/>
</dbReference>
<dbReference type="SUPFAM" id="SSF46689">
    <property type="entry name" value="Homeodomain-like"/>
    <property type="match status" value="2"/>
</dbReference>
<dbReference type="InterPro" id="IPR009057">
    <property type="entry name" value="Homeodomain-like_sf"/>
</dbReference>
<evidence type="ECO:0000259" key="11">
    <source>
        <dbReference type="PROSITE" id="PS01124"/>
    </source>
</evidence>
<dbReference type="Gene3D" id="3.40.50.2300">
    <property type="match status" value="1"/>
</dbReference>
<reference evidence="14" key="2">
    <citation type="submission" date="2022-06" db="EMBL/GenBank/DDBJ databases">
        <authorList>
            <person name="Holder M.E."/>
            <person name="Ajami N.J."/>
            <person name="Petrosino J.F."/>
        </authorList>
    </citation>
    <scope>NUCLEOTIDE SEQUENCE</scope>
    <source>
        <strain evidence="14">RMA 8861</strain>
    </source>
</reference>
<dbReference type="Gene3D" id="1.10.10.60">
    <property type="entry name" value="Homeodomain-like"/>
    <property type="match status" value="2"/>
</dbReference>
<keyword evidence="16" id="KW-1185">Reference proteome</keyword>
<dbReference type="PROSITE" id="PS01124">
    <property type="entry name" value="HTH_ARAC_FAMILY_2"/>
    <property type="match status" value="1"/>
</dbReference>
<evidence type="ECO:0000256" key="7">
    <source>
        <dbReference type="ARBA" id="ARBA00023125"/>
    </source>
</evidence>
<dbReference type="PRINTS" id="PR00032">
    <property type="entry name" value="HTHARAC"/>
</dbReference>
<evidence type="ECO:0000256" key="5">
    <source>
        <dbReference type="ARBA" id="ARBA00023012"/>
    </source>
</evidence>
<comment type="function">
    <text evidence="9">May play the central regulatory role in sporulation. It may be an element of the effector pathway responsible for the activation of sporulation genes in response to nutritional stress. Spo0A may act in concert with spo0H (a sigma factor) to control the expression of some genes that are critical to the sporulation process.</text>
</comment>
<dbReference type="PROSITE" id="PS50110">
    <property type="entry name" value="RESPONSE_REGULATORY"/>
    <property type="match status" value="1"/>
</dbReference>
<sequence>MYKVMLVDDEKLILQGLLNIIEWDKLDLEVIHLAEDGMEALEKFKDNPVDIIVTDINMPRLTGLELLKEIKALDSNVKFIILSGYDEFSYARTAIKLGVENYILKPIDEEELESSLKKLKKKIEEEKSKDIKVLEKNRLLIEFINGKINKDDLDYIRDVINLDFKEKSYTVSSIKISNKDVNENNNICEIIKGITNEKFEVLYKFDGHIVLINSWNENISKEEILNYYNNVNKKLAKDFNADVFIAIGDRVDSIENLKESYRVSNHLKKYILTEGSNICLCKDDVEKLEKDNRSFNMEIENINKLIIEKNKSELEKYILNIFEEHLTPRNIYDLSIKTILLIDKVSDEFKLELKYRRDSLRDTLVELCNESAIDNIKSFILGEIDELMELMTSNTIKYSPVVQQVVNNVNEKYYEELSLKTLAQQYNINSSYLGQIFTKEVGASFSDYLNKVKNMKAKELILNTNMKINDIAKAVGYFDTSYFYRKFKKYYGVCPSTLREMKNY</sequence>
<dbReference type="GO" id="GO:0000160">
    <property type="term" value="P:phosphorelay signal transduction system"/>
    <property type="evidence" value="ECO:0007669"/>
    <property type="project" value="UniProtKB-KW"/>
</dbReference>
<dbReference type="Pfam" id="PF12833">
    <property type="entry name" value="HTH_18"/>
    <property type="match status" value="1"/>
</dbReference>
<evidence type="ECO:0000256" key="9">
    <source>
        <dbReference type="ARBA" id="ARBA00024867"/>
    </source>
</evidence>
<keyword evidence="3" id="KW-0963">Cytoplasm</keyword>
<accession>A0A9N7JKR2</accession>
<dbReference type="RefSeq" id="WP_066674960.1">
    <property type="nucleotide sequence ID" value="NZ_CABMIZ010000007.1"/>
</dbReference>
<dbReference type="AlphaFoldDB" id="A0A9N7JKR2"/>
<dbReference type="PANTHER" id="PTHR42713">
    <property type="entry name" value="HISTIDINE KINASE-RELATED"/>
    <property type="match status" value="1"/>
</dbReference>
<keyword evidence="8" id="KW-0804">Transcription</keyword>
<keyword evidence="6" id="KW-0805">Transcription regulation</keyword>
<dbReference type="CDD" id="cd17536">
    <property type="entry name" value="REC_YesN-like"/>
    <property type="match status" value="1"/>
</dbReference>
<evidence type="ECO:0000313" key="14">
    <source>
        <dbReference type="EMBL" id="USS00588.1"/>
    </source>
</evidence>
<organism evidence="13 15">
    <name type="scientific">Clostridium septicum</name>
    <dbReference type="NCBI Taxonomy" id="1504"/>
    <lineage>
        <taxon>Bacteria</taxon>
        <taxon>Bacillati</taxon>
        <taxon>Bacillota</taxon>
        <taxon>Clostridia</taxon>
        <taxon>Eubacteriales</taxon>
        <taxon>Clostridiaceae</taxon>
        <taxon>Clostridium</taxon>
    </lineage>
</organism>
<dbReference type="KEGG" id="csep:CP523_05775"/>
<dbReference type="InterPro" id="IPR051552">
    <property type="entry name" value="HptR"/>
</dbReference>
<dbReference type="OrthoDB" id="9794370at2"/>
<evidence type="ECO:0000259" key="12">
    <source>
        <dbReference type="PROSITE" id="PS50110"/>
    </source>
</evidence>
<gene>
    <name evidence="13" type="ORF">CP523_05775</name>
    <name evidence="14" type="ORF">NH397_14050</name>
</gene>
<dbReference type="InterPro" id="IPR001789">
    <property type="entry name" value="Sig_transdc_resp-reg_receiver"/>
</dbReference>
<evidence type="ECO:0000256" key="10">
    <source>
        <dbReference type="PROSITE-ProRule" id="PRU00169"/>
    </source>
</evidence>